<name>A0ACB8SMP7_9AGAM</name>
<dbReference type="Proteomes" id="UP000814140">
    <property type="component" value="Unassembled WGS sequence"/>
</dbReference>
<keyword evidence="2" id="KW-1185">Reference proteome</keyword>
<comment type="caution">
    <text evidence="1">The sequence shown here is derived from an EMBL/GenBank/DDBJ whole genome shotgun (WGS) entry which is preliminary data.</text>
</comment>
<proteinExistence type="predicted"/>
<accession>A0ACB8SMP7</accession>
<evidence type="ECO:0000313" key="2">
    <source>
        <dbReference type="Proteomes" id="UP000814140"/>
    </source>
</evidence>
<sequence>MSDQSSSRSASPPARAGQPATEQYHSTSTSNPELGAVMGENSHVSSKATNVSFKSSRLPGSSKTSHSQSISPGVPSDPSGGTSKRSSRRSNPSGSNQSSSSTKGVRPSSSNAQPRSTKIHLKREAPSSKPSSRLSKVSGGSLKPPGATSKSPVISSQNPELGDPSAGGSSDPLDPDLQSNAMGGGPSISNAKTSDAGGRTADADFQSKSSAGSSTASGGPLKTPRGDFETPEGSSAGGSSNSTDGPSNHPDSGLGSSRPTGAGPSSSKGQHPNPSSQPVHQSSTAMILEMAQKNFSDLQRTLAMNDASQKKAIADIRREIALSRQQPGKASANDEAKEAKGSSEPSTIKKKRGRVDRIDPHKDHPMHSAFLVCALLRLHILVILNVGDTIQDVIKTHLLYLLKIKTLDKLDSVAPPLTGTEIEAFETDEEGCIVIDGLNFRYDFEQKRNSLFNREAMTVFAKNLLHLMKDEGFYADRQIPAVFLDAHFIELCLFKHLKYAKARYNEIKKDRSQDEKDVSLRANAHNNRKYMKHTNRYDAMCKDPKLRKHSEAYKKAGTACVSSDETDTDPEYTEPGHKSYRRRSPLWRSIEATNLNWQAEAAVNASRTPKVGTRARPGSDPRVRRHTSLVNPQAPAPPGLERNWYNPVWTETLRPREIRLLKVQDCDYPFDESDFDGDTDGEEVEDEAGDIMNVD</sequence>
<organism evidence="1 2">
    <name type="scientific">Artomyces pyxidatus</name>
    <dbReference type="NCBI Taxonomy" id="48021"/>
    <lineage>
        <taxon>Eukaryota</taxon>
        <taxon>Fungi</taxon>
        <taxon>Dikarya</taxon>
        <taxon>Basidiomycota</taxon>
        <taxon>Agaricomycotina</taxon>
        <taxon>Agaricomycetes</taxon>
        <taxon>Russulales</taxon>
        <taxon>Auriscalpiaceae</taxon>
        <taxon>Artomyces</taxon>
    </lineage>
</organism>
<gene>
    <name evidence="1" type="ORF">BV25DRAFT_1920089</name>
</gene>
<reference evidence="1" key="2">
    <citation type="journal article" date="2022" name="New Phytol.">
        <title>Evolutionary transition to the ectomycorrhizal habit in the genomes of a hyperdiverse lineage of mushroom-forming fungi.</title>
        <authorList>
            <person name="Looney B."/>
            <person name="Miyauchi S."/>
            <person name="Morin E."/>
            <person name="Drula E."/>
            <person name="Courty P.E."/>
            <person name="Kohler A."/>
            <person name="Kuo A."/>
            <person name="LaButti K."/>
            <person name="Pangilinan J."/>
            <person name="Lipzen A."/>
            <person name="Riley R."/>
            <person name="Andreopoulos W."/>
            <person name="He G."/>
            <person name="Johnson J."/>
            <person name="Nolan M."/>
            <person name="Tritt A."/>
            <person name="Barry K.W."/>
            <person name="Grigoriev I.V."/>
            <person name="Nagy L.G."/>
            <person name="Hibbett D."/>
            <person name="Henrissat B."/>
            <person name="Matheny P.B."/>
            <person name="Labbe J."/>
            <person name="Martin F.M."/>
        </authorList>
    </citation>
    <scope>NUCLEOTIDE SEQUENCE</scope>
    <source>
        <strain evidence="1">HHB10654</strain>
    </source>
</reference>
<reference evidence="1" key="1">
    <citation type="submission" date="2021-03" db="EMBL/GenBank/DDBJ databases">
        <authorList>
            <consortium name="DOE Joint Genome Institute"/>
            <person name="Ahrendt S."/>
            <person name="Looney B.P."/>
            <person name="Miyauchi S."/>
            <person name="Morin E."/>
            <person name="Drula E."/>
            <person name="Courty P.E."/>
            <person name="Chicoki N."/>
            <person name="Fauchery L."/>
            <person name="Kohler A."/>
            <person name="Kuo A."/>
            <person name="Labutti K."/>
            <person name="Pangilinan J."/>
            <person name="Lipzen A."/>
            <person name="Riley R."/>
            <person name="Andreopoulos W."/>
            <person name="He G."/>
            <person name="Johnson J."/>
            <person name="Barry K.W."/>
            <person name="Grigoriev I.V."/>
            <person name="Nagy L."/>
            <person name="Hibbett D."/>
            <person name="Henrissat B."/>
            <person name="Matheny P.B."/>
            <person name="Labbe J."/>
            <person name="Martin F."/>
        </authorList>
    </citation>
    <scope>NUCLEOTIDE SEQUENCE</scope>
    <source>
        <strain evidence="1">HHB10654</strain>
    </source>
</reference>
<evidence type="ECO:0000313" key="1">
    <source>
        <dbReference type="EMBL" id="KAI0057497.1"/>
    </source>
</evidence>
<protein>
    <submittedName>
        <fullName evidence="1">Uncharacterized protein</fullName>
    </submittedName>
</protein>
<dbReference type="EMBL" id="MU277246">
    <property type="protein sequence ID" value="KAI0057497.1"/>
    <property type="molecule type" value="Genomic_DNA"/>
</dbReference>